<dbReference type="SUPFAM" id="SSF110997">
    <property type="entry name" value="Sporulation related repeat"/>
    <property type="match status" value="1"/>
</dbReference>
<feature type="region of interest" description="Disordered" evidence="1">
    <location>
        <begin position="189"/>
        <end position="209"/>
    </location>
</feature>
<reference evidence="4" key="1">
    <citation type="journal article" date="2014" name="Stand. Genomic Sci.">
        <title>Genome sequence of the exopolysaccharide-producing Salipiger mucosus type strain (DSM 16094(T)), a moderately halophilic member of the Roseobacter clade.</title>
        <authorList>
            <person name="Riedel T."/>
            <person name="Spring S."/>
            <person name="Fiebig A."/>
            <person name="Petersen J."/>
            <person name="Kyrpides N.C."/>
            <person name="Goker M."/>
            <person name="Klenk H.P."/>
        </authorList>
    </citation>
    <scope>NUCLEOTIDE SEQUENCE [LARGE SCALE GENOMIC DNA]</scope>
    <source>
        <strain evidence="4">DSM 16094</strain>
    </source>
</reference>
<accession>S9QI56</accession>
<dbReference type="PROSITE" id="PS51724">
    <property type="entry name" value="SPOR"/>
    <property type="match status" value="1"/>
</dbReference>
<dbReference type="InterPro" id="IPR036680">
    <property type="entry name" value="SPOR-like_sf"/>
</dbReference>
<evidence type="ECO:0000259" key="2">
    <source>
        <dbReference type="PROSITE" id="PS51724"/>
    </source>
</evidence>
<dbReference type="eggNOG" id="COG3087">
    <property type="taxonomic scope" value="Bacteria"/>
</dbReference>
<proteinExistence type="predicted"/>
<organism evidence="3 4">
    <name type="scientific">Salipiger mucosus DSM 16094</name>
    <dbReference type="NCBI Taxonomy" id="1123237"/>
    <lineage>
        <taxon>Bacteria</taxon>
        <taxon>Pseudomonadati</taxon>
        <taxon>Pseudomonadota</taxon>
        <taxon>Alphaproteobacteria</taxon>
        <taxon>Rhodobacterales</taxon>
        <taxon>Roseobacteraceae</taxon>
        <taxon>Salipiger</taxon>
    </lineage>
</organism>
<protein>
    <submittedName>
        <fullName evidence="3">Calphotin</fullName>
    </submittedName>
</protein>
<name>S9QI56_9RHOB</name>
<evidence type="ECO:0000313" key="3">
    <source>
        <dbReference type="EMBL" id="EPX79512.1"/>
    </source>
</evidence>
<sequence length="285" mass="31341">MRKVPKPQSTPAPKRVVRAGSCPPGASGTIVRDGMRVRCGPQSSPYVTEVRRGEAPGAGKNVYRNQGNGRGSWDDSRLDTGRSLPDVDGDTRIVPDQVWERRSAEVPTVPAGYRPAWEDDRLNRYRAVQTVQGYYDTQEVWTNDLPRRQVVASRHHQVRDPVLLYDGYPKLTVVRRSATSQLAAASGVQRRPYVSTRSAPVEAPRKTPAASSKRYVEIGAFTTDAKARAAVARLSGAGLTVRSAPMTRNGRRMQRIVVGPYADAGALRNALSRVRATGYTQAYLR</sequence>
<comment type="caution">
    <text evidence="3">The sequence shown here is derived from an EMBL/GenBank/DDBJ whole genome shotgun (WGS) entry which is preliminary data.</text>
</comment>
<dbReference type="EMBL" id="APVH01000036">
    <property type="protein sequence ID" value="EPX79512.1"/>
    <property type="molecule type" value="Genomic_DNA"/>
</dbReference>
<gene>
    <name evidence="3" type="ORF">Salmuc_04731</name>
</gene>
<dbReference type="Proteomes" id="UP000015347">
    <property type="component" value="Unassembled WGS sequence"/>
</dbReference>
<keyword evidence="4" id="KW-1185">Reference proteome</keyword>
<dbReference type="GO" id="GO:0042834">
    <property type="term" value="F:peptidoglycan binding"/>
    <property type="evidence" value="ECO:0007669"/>
    <property type="project" value="InterPro"/>
</dbReference>
<dbReference type="InterPro" id="IPR007730">
    <property type="entry name" value="SPOR-like_dom"/>
</dbReference>
<dbReference type="Pfam" id="PF05036">
    <property type="entry name" value="SPOR"/>
    <property type="match status" value="1"/>
</dbReference>
<evidence type="ECO:0000313" key="4">
    <source>
        <dbReference type="Proteomes" id="UP000015347"/>
    </source>
</evidence>
<feature type="domain" description="SPOR" evidence="2">
    <location>
        <begin position="208"/>
        <end position="285"/>
    </location>
</feature>
<evidence type="ECO:0000256" key="1">
    <source>
        <dbReference type="SAM" id="MobiDB-lite"/>
    </source>
</evidence>
<dbReference type="AlphaFoldDB" id="S9QI56"/>
<dbReference type="STRING" id="1123237.Salmuc_04731"/>
<dbReference type="HOGENOM" id="CLU_976239_0_0_5"/>
<feature type="region of interest" description="Disordered" evidence="1">
    <location>
        <begin position="1"/>
        <end position="28"/>
    </location>
</feature>
<feature type="region of interest" description="Disordered" evidence="1">
    <location>
        <begin position="52"/>
        <end position="88"/>
    </location>
</feature>
<dbReference type="Gene3D" id="3.30.70.1070">
    <property type="entry name" value="Sporulation related repeat"/>
    <property type="match status" value="1"/>
</dbReference>